<gene>
    <name evidence="2" type="ORF">GWK47_002777</name>
</gene>
<evidence type="ECO:0000313" key="2">
    <source>
        <dbReference type="EMBL" id="KAG0703719.1"/>
    </source>
</evidence>
<name>A0A8J4XPJ9_CHIOP</name>
<dbReference type="OrthoDB" id="10655191at2759"/>
<evidence type="ECO:0000256" key="1">
    <source>
        <dbReference type="SAM" id="Phobius"/>
    </source>
</evidence>
<accession>A0A8J4XPJ9</accession>
<protein>
    <submittedName>
        <fullName evidence="2">Uncharacterized protein</fullName>
    </submittedName>
</protein>
<organism evidence="2 3">
    <name type="scientific">Chionoecetes opilio</name>
    <name type="common">Atlantic snow crab</name>
    <name type="synonym">Cancer opilio</name>
    <dbReference type="NCBI Taxonomy" id="41210"/>
    <lineage>
        <taxon>Eukaryota</taxon>
        <taxon>Metazoa</taxon>
        <taxon>Ecdysozoa</taxon>
        <taxon>Arthropoda</taxon>
        <taxon>Crustacea</taxon>
        <taxon>Multicrustacea</taxon>
        <taxon>Malacostraca</taxon>
        <taxon>Eumalacostraca</taxon>
        <taxon>Eucarida</taxon>
        <taxon>Decapoda</taxon>
        <taxon>Pleocyemata</taxon>
        <taxon>Brachyura</taxon>
        <taxon>Eubrachyura</taxon>
        <taxon>Majoidea</taxon>
        <taxon>Majidae</taxon>
        <taxon>Chionoecetes</taxon>
    </lineage>
</organism>
<reference evidence="2" key="1">
    <citation type="submission" date="2020-07" db="EMBL/GenBank/DDBJ databases">
        <title>The High-quality genome of the commercially important snow crab, Chionoecetes opilio.</title>
        <authorList>
            <person name="Jeong J.-H."/>
            <person name="Ryu S."/>
        </authorList>
    </citation>
    <scope>NUCLEOTIDE SEQUENCE</scope>
    <source>
        <strain evidence="2">MADBK_172401_WGS</strain>
        <tissue evidence="2">Digestive gland</tissue>
    </source>
</reference>
<feature type="transmembrane region" description="Helical" evidence="1">
    <location>
        <begin position="27"/>
        <end position="51"/>
    </location>
</feature>
<keyword evidence="1" id="KW-1133">Transmembrane helix</keyword>
<evidence type="ECO:0000313" key="3">
    <source>
        <dbReference type="Proteomes" id="UP000770661"/>
    </source>
</evidence>
<proteinExistence type="predicted"/>
<dbReference type="AlphaFoldDB" id="A0A8J4XPJ9"/>
<keyword evidence="1" id="KW-0812">Transmembrane</keyword>
<keyword evidence="1" id="KW-0472">Membrane</keyword>
<sequence length="83" mass="9321">MADVQRLLNQENRVITEPRQKVGGMMLGYSCVACLGLFGIFFVFSSTIMLATANYDDDFWDHFDRDNDPTVTVGSILLVVGRK</sequence>
<dbReference type="Proteomes" id="UP000770661">
    <property type="component" value="Unassembled WGS sequence"/>
</dbReference>
<comment type="caution">
    <text evidence="2">The sequence shown here is derived from an EMBL/GenBank/DDBJ whole genome shotgun (WGS) entry which is preliminary data.</text>
</comment>
<keyword evidence="3" id="KW-1185">Reference proteome</keyword>
<dbReference type="EMBL" id="JACEEZ010025183">
    <property type="protein sequence ID" value="KAG0703719.1"/>
    <property type="molecule type" value="Genomic_DNA"/>
</dbReference>